<comment type="similarity">
    <text evidence="1 3">Belongs to the pseudouridine synthase RluA family.</text>
</comment>
<dbReference type="CDD" id="cd02869">
    <property type="entry name" value="PseudoU_synth_RluA_like"/>
    <property type="match status" value="1"/>
</dbReference>
<dbReference type="KEGG" id="str:Sterm_0292"/>
<dbReference type="EC" id="5.4.99.-" evidence="3"/>
<dbReference type="PANTHER" id="PTHR21600">
    <property type="entry name" value="MITOCHONDRIAL RNA PSEUDOURIDINE SYNTHASE"/>
    <property type="match status" value="1"/>
</dbReference>
<dbReference type="EMBL" id="CP001739">
    <property type="protein sequence ID" value="ACZ07176.1"/>
    <property type="molecule type" value="Genomic_DNA"/>
</dbReference>
<dbReference type="eggNOG" id="COG0564">
    <property type="taxonomic scope" value="Bacteria"/>
</dbReference>
<keyword evidence="3" id="KW-0413">Isomerase</keyword>
<dbReference type="Gene3D" id="3.30.2350.10">
    <property type="entry name" value="Pseudouridine synthase"/>
    <property type="match status" value="1"/>
</dbReference>
<comment type="function">
    <text evidence="3">Responsible for synthesis of pseudouridine from uracil.</text>
</comment>
<feature type="domain" description="Pseudouridine synthase RsuA/RluA-like" evidence="4">
    <location>
        <begin position="80"/>
        <end position="229"/>
    </location>
</feature>
<dbReference type="InterPro" id="IPR006225">
    <property type="entry name" value="PsdUridine_synth_RluC/D"/>
</dbReference>
<protein>
    <recommendedName>
        <fullName evidence="3">Pseudouridine synthase</fullName>
        <ecNumber evidence="3">5.4.99.-</ecNumber>
    </recommendedName>
</protein>
<dbReference type="SUPFAM" id="SSF55120">
    <property type="entry name" value="Pseudouridine synthase"/>
    <property type="match status" value="1"/>
</dbReference>
<name>D1AL10_SEBTE</name>
<evidence type="ECO:0000256" key="3">
    <source>
        <dbReference type="RuleBase" id="RU362028"/>
    </source>
</evidence>
<proteinExistence type="inferred from homology"/>
<dbReference type="InterPro" id="IPR020103">
    <property type="entry name" value="PsdUridine_synth_cat_dom_sf"/>
</dbReference>
<dbReference type="Proteomes" id="UP000000845">
    <property type="component" value="Chromosome"/>
</dbReference>
<dbReference type="AlphaFoldDB" id="D1AL10"/>
<dbReference type="GO" id="GO:0140098">
    <property type="term" value="F:catalytic activity, acting on RNA"/>
    <property type="evidence" value="ECO:0007669"/>
    <property type="project" value="UniProtKB-ARBA"/>
</dbReference>
<gene>
    <name evidence="5" type="ordered locus">Sterm_0292</name>
</gene>
<evidence type="ECO:0000313" key="5">
    <source>
        <dbReference type="EMBL" id="ACZ07176.1"/>
    </source>
</evidence>
<feature type="active site" evidence="2">
    <location>
        <position position="128"/>
    </location>
</feature>
<dbReference type="HOGENOM" id="CLU_016902_8_2_0"/>
<dbReference type="RefSeq" id="WP_012859775.1">
    <property type="nucleotide sequence ID" value="NC_013517.1"/>
</dbReference>
<dbReference type="InterPro" id="IPR006145">
    <property type="entry name" value="PsdUridine_synth_RsuA/RluA"/>
</dbReference>
<reference evidence="6" key="1">
    <citation type="submission" date="2009-09" db="EMBL/GenBank/DDBJ databases">
        <title>The complete chromosome of Sebaldella termitidis ATCC 33386.</title>
        <authorList>
            <consortium name="US DOE Joint Genome Institute (JGI-PGF)"/>
            <person name="Lucas S."/>
            <person name="Copeland A."/>
            <person name="Lapidus A."/>
            <person name="Glavina del Rio T."/>
            <person name="Dalin E."/>
            <person name="Tice H."/>
            <person name="Bruce D."/>
            <person name="Goodwin L."/>
            <person name="Pitluck S."/>
            <person name="Kyrpides N."/>
            <person name="Mavromatis K."/>
            <person name="Ivanova N."/>
            <person name="Mikhailova N."/>
            <person name="Sims D."/>
            <person name="Meincke L."/>
            <person name="Brettin T."/>
            <person name="Detter J.C."/>
            <person name="Han C."/>
            <person name="Larimer F."/>
            <person name="Land M."/>
            <person name="Hauser L."/>
            <person name="Markowitz V."/>
            <person name="Cheng J.F."/>
            <person name="Hugenholtz P."/>
            <person name="Woyke T."/>
            <person name="Wu D."/>
            <person name="Eisen J.A."/>
        </authorList>
    </citation>
    <scope>NUCLEOTIDE SEQUENCE [LARGE SCALE GENOMIC DNA]</scope>
    <source>
        <strain evidence="6">ATCC 33386 / NCTC 11300</strain>
    </source>
</reference>
<evidence type="ECO:0000313" key="6">
    <source>
        <dbReference type="Proteomes" id="UP000000845"/>
    </source>
</evidence>
<accession>D1AL10</accession>
<dbReference type="GO" id="GO:0009982">
    <property type="term" value="F:pseudouridine synthase activity"/>
    <property type="evidence" value="ECO:0007669"/>
    <property type="project" value="InterPro"/>
</dbReference>
<evidence type="ECO:0000259" key="4">
    <source>
        <dbReference type="Pfam" id="PF00849"/>
    </source>
</evidence>
<evidence type="ECO:0000256" key="1">
    <source>
        <dbReference type="ARBA" id="ARBA00010876"/>
    </source>
</evidence>
<evidence type="ECO:0000256" key="2">
    <source>
        <dbReference type="PIRSR" id="PIRSR606225-1"/>
    </source>
</evidence>
<dbReference type="PANTHER" id="PTHR21600:SF44">
    <property type="entry name" value="RIBOSOMAL LARGE SUBUNIT PSEUDOURIDINE SYNTHASE D"/>
    <property type="match status" value="1"/>
</dbReference>
<comment type="catalytic activity">
    <reaction evidence="3">
        <text>a uridine in RNA = a pseudouridine in RNA</text>
        <dbReference type="Rhea" id="RHEA:48348"/>
        <dbReference type="Rhea" id="RHEA-COMP:12068"/>
        <dbReference type="Rhea" id="RHEA-COMP:12069"/>
        <dbReference type="ChEBI" id="CHEBI:65314"/>
        <dbReference type="ChEBI" id="CHEBI:65315"/>
    </reaction>
</comment>
<organism evidence="5 6">
    <name type="scientific">Sebaldella termitidis (strain ATCC 33386 / NCTC 11300)</name>
    <dbReference type="NCBI Taxonomy" id="526218"/>
    <lineage>
        <taxon>Bacteria</taxon>
        <taxon>Fusobacteriati</taxon>
        <taxon>Fusobacteriota</taxon>
        <taxon>Fusobacteriia</taxon>
        <taxon>Fusobacteriales</taxon>
        <taxon>Leptotrichiaceae</taxon>
        <taxon>Sebaldella</taxon>
    </lineage>
</organism>
<reference evidence="5 6" key="2">
    <citation type="journal article" date="2010" name="Stand. Genomic Sci.">
        <title>Complete genome sequence of Sebaldella termitidis type strain (NCTC 11300).</title>
        <authorList>
            <person name="Harmon-Smith M."/>
            <person name="Celia L."/>
            <person name="Chertkov O."/>
            <person name="Lapidus A."/>
            <person name="Copeland A."/>
            <person name="Glavina Del Rio T."/>
            <person name="Nolan M."/>
            <person name="Lucas S."/>
            <person name="Tice H."/>
            <person name="Cheng J.F."/>
            <person name="Han C."/>
            <person name="Detter J.C."/>
            <person name="Bruce D."/>
            <person name="Goodwin L."/>
            <person name="Pitluck S."/>
            <person name="Pati A."/>
            <person name="Liolios K."/>
            <person name="Ivanova N."/>
            <person name="Mavromatis K."/>
            <person name="Mikhailova N."/>
            <person name="Chen A."/>
            <person name="Palaniappan K."/>
            <person name="Land M."/>
            <person name="Hauser L."/>
            <person name="Chang Y.J."/>
            <person name="Jeffries C.D."/>
            <person name="Brettin T."/>
            <person name="Goker M."/>
            <person name="Beck B."/>
            <person name="Bristow J."/>
            <person name="Eisen J.A."/>
            <person name="Markowitz V."/>
            <person name="Hugenholtz P."/>
            <person name="Kyrpides N.C."/>
            <person name="Klenk H.P."/>
            <person name="Chen F."/>
        </authorList>
    </citation>
    <scope>NUCLEOTIDE SEQUENCE [LARGE SCALE GENOMIC DNA]</scope>
    <source>
        <strain evidence="6">ATCC 33386 / NCTC 11300</strain>
    </source>
</reference>
<sequence>MKKFKIEKEHHGYKISEYLREIQNYSGRGLRNIEVFLDGKKVRTTQKIRKQGLLKVVEKEKGTNIKPIKIPLDIVFEDEDILVVNKQPYLVTHPTKKKVDVTLANGIVYYFQEKYGKEMVPRFYNRLDMDTSGLIIIAKNSFTQAFLQNFGDVKKYYMALVHGIIKEEMINIEKPIARVGDDLRRKILDEGQYAKTVVKTIKRNEEKNITLTECELFTGRTHQIRVHLSNEGYPILGDKLYGDMDDNVKRQMLHSYKVSFIHPRTKERKELEIEMYDDMKEFM</sequence>
<dbReference type="STRING" id="526218.Sterm_0292"/>
<dbReference type="GO" id="GO:0000455">
    <property type="term" value="P:enzyme-directed rRNA pseudouridine synthesis"/>
    <property type="evidence" value="ECO:0007669"/>
    <property type="project" value="TreeGrafter"/>
</dbReference>
<dbReference type="NCBIfam" id="TIGR00005">
    <property type="entry name" value="rluA_subfam"/>
    <property type="match status" value="1"/>
</dbReference>
<keyword evidence="6" id="KW-1185">Reference proteome</keyword>
<dbReference type="InterPro" id="IPR050188">
    <property type="entry name" value="RluA_PseudoU_synthase"/>
</dbReference>
<dbReference type="GO" id="GO:0003723">
    <property type="term" value="F:RNA binding"/>
    <property type="evidence" value="ECO:0007669"/>
    <property type="project" value="InterPro"/>
</dbReference>
<dbReference type="Pfam" id="PF00849">
    <property type="entry name" value="PseudoU_synth_2"/>
    <property type="match status" value="1"/>
</dbReference>